<protein>
    <recommendedName>
        <fullName evidence="3">Outer membrane protein with beta-barrel domain</fullName>
    </recommendedName>
</protein>
<dbReference type="EMBL" id="PYGF01000007">
    <property type="protein sequence ID" value="PSL03419.1"/>
    <property type="molecule type" value="Genomic_DNA"/>
</dbReference>
<gene>
    <name evidence="1" type="ORF">CLV48_107137</name>
</gene>
<evidence type="ECO:0000313" key="2">
    <source>
        <dbReference type="Proteomes" id="UP000240708"/>
    </source>
</evidence>
<accession>A0A2P8E1T9</accession>
<name>A0A2P8E1T9_9BACT</name>
<dbReference type="AlphaFoldDB" id="A0A2P8E1T9"/>
<reference evidence="1 2" key="1">
    <citation type="submission" date="2018-03" db="EMBL/GenBank/DDBJ databases">
        <title>Genomic Encyclopedia of Archaeal and Bacterial Type Strains, Phase II (KMG-II): from individual species to whole genera.</title>
        <authorList>
            <person name="Goeker M."/>
        </authorList>
    </citation>
    <scope>NUCLEOTIDE SEQUENCE [LARGE SCALE GENOMIC DNA]</scope>
    <source>
        <strain evidence="1 2">DSM 28057</strain>
    </source>
</reference>
<comment type="caution">
    <text evidence="1">The sequence shown here is derived from an EMBL/GenBank/DDBJ whole genome shotgun (WGS) entry which is preliminary data.</text>
</comment>
<organism evidence="1 2">
    <name type="scientific">Cecembia rubra</name>
    <dbReference type="NCBI Taxonomy" id="1485585"/>
    <lineage>
        <taxon>Bacteria</taxon>
        <taxon>Pseudomonadati</taxon>
        <taxon>Bacteroidota</taxon>
        <taxon>Cytophagia</taxon>
        <taxon>Cytophagales</taxon>
        <taxon>Cyclobacteriaceae</taxon>
        <taxon>Cecembia</taxon>
    </lineage>
</organism>
<proteinExistence type="predicted"/>
<dbReference type="Proteomes" id="UP000240708">
    <property type="component" value="Unassembled WGS sequence"/>
</dbReference>
<evidence type="ECO:0008006" key="3">
    <source>
        <dbReference type="Google" id="ProtNLM"/>
    </source>
</evidence>
<sequence length="238" mass="27065">MLLVLQMFLSQLIAQTSFLENGNDVKMFDRGASLTLIFPSFNSSGYSNLNQLVVENGYPFIPKGNLNYGIGVSYRLKRLEPGINGLIGYQSRTNEMLNSRMSRTPLTGNILLRYHLVRKGSFTFYPLIGYSFTDTNLILSKESSSNDLDNLLRNPGTSVNLWHSSEGLLVGFGADIAEHWVESSGIFRLKFAYRIPSGSYQWESDFANLTTNLRKDSFPYFFIQLEFGKLEKRRSMDE</sequence>
<evidence type="ECO:0000313" key="1">
    <source>
        <dbReference type="EMBL" id="PSL03419.1"/>
    </source>
</evidence>
<keyword evidence="2" id="KW-1185">Reference proteome</keyword>